<dbReference type="KEGG" id="samy:DB32_003254"/>
<dbReference type="Proteomes" id="UP000034883">
    <property type="component" value="Chromosome"/>
</dbReference>
<name>A0A0F6W308_9BACT</name>
<accession>A0A0F6W308</accession>
<dbReference type="AlphaFoldDB" id="A0A0F6W308"/>
<dbReference type="EMBL" id="CP011125">
    <property type="protein sequence ID" value="AKF06105.1"/>
    <property type="molecule type" value="Genomic_DNA"/>
</dbReference>
<gene>
    <name evidence="1" type="ORF">DB32_003254</name>
</gene>
<keyword evidence="2" id="KW-1185">Reference proteome</keyword>
<organism evidence="1 2">
    <name type="scientific">Sandaracinus amylolyticus</name>
    <dbReference type="NCBI Taxonomy" id="927083"/>
    <lineage>
        <taxon>Bacteria</taxon>
        <taxon>Pseudomonadati</taxon>
        <taxon>Myxococcota</taxon>
        <taxon>Polyangia</taxon>
        <taxon>Polyangiales</taxon>
        <taxon>Sandaracinaceae</taxon>
        <taxon>Sandaracinus</taxon>
    </lineage>
</organism>
<reference evidence="1 2" key="1">
    <citation type="submission" date="2015-03" db="EMBL/GenBank/DDBJ databases">
        <title>Genome assembly of Sandaracinus amylolyticus DSM 53668.</title>
        <authorList>
            <person name="Sharma G."/>
            <person name="Subramanian S."/>
        </authorList>
    </citation>
    <scope>NUCLEOTIDE SEQUENCE [LARGE SCALE GENOMIC DNA]</scope>
    <source>
        <strain evidence="1 2">DSM 53668</strain>
    </source>
</reference>
<proteinExistence type="predicted"/>
<sequence>MDLSNPLGLEMACRRAGFAADDHPLDPSDVQIGQAFK</sequence>
<evidence type="ECO:0000313" key="2">
    <source>
        <dbReference type="Proteomes" id="UP000034883"/>
    </source>
</evidence>
<evidence type="ECO:0000313" key="1">
    <source>
        <dbReference type="EMBL" id="AKF06105.1"/>
    </source>
</evidence>
<protein>
    <submittedName>
        <fullName evidence="1">Uncharacterized protein</fullName>
    </submittedName>
</protein>